<proteinExistence type="inferred from homology"/>
<evidence type="ECO:0000256" key="10">
    <source>
        <dbReference type="SAM" id="Phobius"/>
    </source>
</evidence>
<dbReference type="PIRSF" id="PIRSF003097">
    <property type="entry name" value="FtsX"/>
    <property type="match status" value="1"/>
</dbReference>
<evidence type="ECO:0000256" key="6">
    <source>
        <dbReference type="ARBA" id="ARBA00022692"/>
    </source>
</evidence>
<dbReference type="Pfam" id="PF02687">
    <property type="entry name" value="FtsX"/>
    <property type="match status" value="1"/>
</dbReference>
<dbReference type="GO" id="GO:0051301">
    <property type="term" value="P:cell division"/>
    <property type="evidence" value="ECO:0007669"/>
    <property type="project" value="UniProtKB-KW"/>
</dbReference>
<feature type="transmembrane region" description="Helical" evidence="10">
    <location>
        <begin position="21"/>
        <end position="44"/>
    </location>
</feature>
<evidence type="ECO:0000256" key="9">
    <source>
        <dbReference type="ARBA" id="ARBA00023306"/>
    </source>
</evidence>
<evidence type="ECO:0000256" key="4">
    <source>
        <dbReference type="ARBA" id="ARBA00022475"/>
    </source>
</evidence>
<comment type="similarity">
    <text evidence="2">Belongs to the ABC-4 integral membrane protein family. FtsX subfamily.</text>
</comment>
<dbReference type="Gene3D" id="3.30.70.3040">
    <property type="match status" value="1"/>
</dbReference>
<feature type="transmembrane region" description="Helical" evidence="10">
    <location>
        <begin position="170"/>
        <end position="190"/>
    </location>
</feature>
<evidence type="ECO:0000256" key="8">
    <source>
        <dbReference type="ARBA" id="ARBA00023136"/>
    </source>
</evidence>
<keyword evidence="4" id="KW-1003">Cell membrane</keyword>
<reference evidence="13" key="1">
    <citation type="submission" date="2009-10" db="EMBL/GenBank/DDBJ databases">
        <title>Diversity of trophic interactions inside an arsenic-rich microbial ecosystem.</title>
        <authorList>
            <person name="Bertin P.N."/>
            <person name="Heinrich-Salmeron A."/>
            <person name="Pelletier E."/>
            <person name="Goulhen-Chollet F."/>
            <person name="Arsene-Ploetze F."/>
            <person name="Gallien S."/>
            <person name="Calteau A."/>
            <person name="Vallenet D."/>
            <person name="Casiot C."/>
            <person name="Chane-Woon-Ming B."/>
            <person name="Giloteaux L."/>
            <person name="Barakat M."/>
            <person name="Bonnefoy V."/>
            <person name="Bruneel O."/>
            <person name="Chandler M."/>
            <person name="Cleiss J."/>
            <person name="Duran R."/>
            <person name="Elbaz-Poulichet F."/>
            <person name="Fonknechten N."/>
            <person name="Lauga B."/>
            <person name="Mornico D."/>
            <person name="Ortet P."/>
            <person name="Schaeffer C."/>
            <person name="Siguier P."/>
            <person name="Alexander Thil Smith A."/>
            <person name="Van Dorsselaer A."/>
            <person name="Weissenbach J."/>
            <person name="Medigue C."/>
            <person name="Le Paslier D."/>
        </authorList>
    </citation>
    <scope>NUCLEOTIDE SEQUENCE</scope>
</reference>
<evidence type="ECO:0000256" key="5">
    <source>
        <dbReference type="ARBA" id="ARBA00022618"/>
    </source>
</evidence>
<dbReference type="EMBL" id="CABO01000025">
    <property type="protein sequence ID" value="CBI01804.1"/>
    <property type="molecule type" value="Genomic_DNA"/>
</dbReference>
<sequence length="293" mass="31868">MDWGKVKFFLGEVGRNFTRNAGMQATAIGTVAVTVVLLGLFLFVRLTLAGVGDRLLKQIEISVYFHTTATTVQENHLRDVLRADRRVASFTFVPKAEGLKQLRRQTQGSIDVSILTQNPLPDKFRVRVTDPSEVAAVAGTLRGQPGVANVVYGKTIVGRLLQLGVVLRRVSIVLIIALLCVASIIISNTIRLTVFARRREIAIMQLVGATATYVRMPFVCEGVLHGLLGSLVALLILGIGKAALWSKLALTLPWLELNSAQVPLMPIAFQLLAVGIAIGALSSWFSIGRYLRT</sequence>
<dbReference type="Pfam" id="PF18075">
    <property type="entry name" value="FtsX_ECD"/>
    <property type="match status" value="1"/>
</dbReference>
<dbReference type="InterPro" id="IPR003838">
    <property type="entry name" value="ABC3_permease_C"/>
</dbReference>
<protein>
    <recommendedName>
        <fullName evidence="3">Cell division protein FtsX</fullName>
    </recommendedName>
</protein>
<keyword evidence="9" id="KW-0131">Cell cycle</keyword>
<dbReference type="PANTHER" id="PTHR47755">
    <property type="entry name" value="CELL DIVISION PROTEIN FTSX"/>
    <property type="match status" value="1"/>
</dbReference>
<organism evidence="13">
    <name type="scientific">mine drainage metagenome</name>
    <dbReference type="NCBI Taxonomy" id="410659"/>
    <lineage>
        <taxon>unclassified sequences</taxon>
        <taxon>metagenomes</taxon>
        <taxon>ecological metagenomes</taxon>
    </lineage>
</organism>
<evidence type="ECO:0000259" key="11">
    <source>
        <dbReference type="Pfam" id="PF02687"/>
    </source>
</evidence>
<dbReference type="InterPro" id="IPR040690">
    <property type="entry name" value="FtsX_ECD"/>
</dbReference>
<keyword evidence="7 10" id="KW-1133">Transmembrane helix</keyword>
<dbReference type="GO" id="GO:0005886">
    <property type="term" value="C:plasma membrane"/>
    <property type="evidence" value="ECO:0007669"/>
    <property type="project" value="UniProtKB-SubCell"/>
</dbReference>
<evidence type="ECO:0000256" key="1">
    <source>
        <dbReference type="ARBA" id="ARBA00004651"/>
    </source>
</evidence>
<evidence type="ECO:0000256" key="2">
    <source>
        <dbReference type="ARBA" id="ARBA00007379"/>
    </source>
</evidence>
<feature type="domain" description="FtsX extracellular" evidence="12">
    <location>
        <begin position="59"/>
        <end position="150"/>
    </location>
</feature>
<feature type="domain" description="ABC3 transporter permease C-terminal" evidence="11">
    <location>
        <begin position="173"/>
        <end position="292"/>
    </location>
</feature>
<comment type="subcellular location">
    <subcellularLocation>
        <location evidence="1">Cell membrane</location>
        <topology evidence="1">Multi-pass membrane protein</topology>
    </subcellularLocation>
</comment>
<feature type="transmembrane region" description="Helical" evidence="10">
    <location>
        <begin position="264"/>
        <end position="287"/>
    </location>
</feature>
<keyword evidence="8 10" id="KW-0472">Membrane</keyword>
<dbReference type="InterPro" id="IPR058204">
    <property type="entry name" value="FtsX_firmicutes-type"/>
</dbReference>
<keyword evidence="6 10" id="KW-0812">Transmembrane</keyword>
<dbReference type="NCBIfam" id="NF038347">
    <property type="entry name" value="FtsX_Gpos"/>
    <property type="match status" value="1"/>
</dbReference>
<dbReference type="PANTHER" id="PTHR47755:SF1">
    <property type="entry name" value="CELL DIVISION PROTEIN FTSX"/>
    <property type="match status" value="1"/>
</dbReference>
<name>E6Q3P3_9ZZZZ</name>
<dbReference type="InterPro" id="IPR004513">
    <property type="entry name" value="FtsX"/>
</dbReference>
<comment type="caution">
    <text evidence="13">The sequence shown here is derived from an EMBL/GenBank/DDBJ whole genome shotgun (WGS) entry which is preliminary data.</text>
</comment>
<evidence type="ECO:0000256" key="7">
    <source>
        <dbReference type="ARBA" id="ARBA00022989"/>
    </source>
</evidence>
<keyword evidence="5" id="KW-0132">Cell division</keyword>
<gene>
    <name evidence="13" type="ORF">CARN4_0796</name>
</gene>
<evidence type="ECO:0000256" key="3">
    <source>
        <dbReference type="ARBA" id="ARBA00021907"/>
    </source>
</evidence>
<feature type="transmembrane region" description="Helical" evidence="10">
    <location>
        <begin position="223"/>
        <end position="244"/>
    </location>
</feature>
<evidence type="ECO:0000259" key="12">
    <source>
        <dbReference type="Pfam" id="PF18075"/>
    </source>
</evidence>
<evidence type="ECO:0000313" key="13">
    <source>
        <dbReference type="EMBL" id="CBI01804.1"/>
    </source>
</evidence>
<dbReference type="AlphaFoldDB" id="E6Q3P3"/>
<accession>E6Q3P3</accession>